<protein>
    <submittedName>
        <fullName evidence="1">Uncharacterized protein DUF3219</fullName>
    </submittedName>
</protein>
<dbReference type="Proteomes" id="UP000219252">
    <property type="component" value="Unassembled WGS sequence"/>
</dbReference>
<dbReference type="EMBL" id="OBQC01000013">
    <property type="protein sequence ID" value="SOC42779.1"/>
    <property type="molecule type" value="Genomic_DNA"/>
</dbReference>
<dbReference type="OrthoDB" id="2920197at2"/>
<gene>
    <name evidence="1" type="ORF">SAMN05877842_113118</name>
</gene>
<accession>A0A285ULR2</accession>
<dbReference type="AlphaFoldDB" id="A0A285ULR2"/>
<dbReference type="Gene3D" id="2.40.30.80">
    <property type="entry name" value="YkvR-like"/>
    <property type="match status" value="1"/>
</dbReference>
<dbReference type="InterPro" id="IPR021596">
    <property type="entry name" value="DUF3219"/>
</dbReference>
<keyword evidence="2" id="KW-1185">Reference proteome</keyword>
<evidence type="ECO:0000313" key="1">
    <source>
        <dbReference type="EMBL" id="SOC42779.1"/>
    </source>
</evidence>
<organism evidence="1 2">
    <name type="scientific">Ureibacillus acetophenoni</name>
    <dbReference type="NCBI Taxonomy" id="614649"/>
    <lineage>
        <taxon>Bacteria</taxon>
        <taxon>Bacillati</taxon>
        <taxon>Bacillota</taxon>
        <taxon>Bacilli</taxon>
        <taxon>Bacillales</taxon>
        <taxon>Caryophanaceae</taxon>
        <taxon>Ureibacillus</taxon>
    </lineage>
</organism>
<evidence type="ECO:0000313" key="2">
    <source>
        <dbReference type="Proteomes" id="UP000219252"/>
    </source>
</evidence>
<dbReference type="SUPFAM" id="SSF159173">
    <property type="entry name" value="YkvR-like"/>
    <property type="match status" value="1"/>
</dbReference>
<proteinExistence type="predicted"/>
<reference evidence="2" key="1">
    <citation type="submission" date="2017-08" db="EMBL/GenBank/DDBJ databases">
        <authorList>
            <person name="Varghese N."/>
            <person name="Submissions S."/>
        </authorList>
    </citation>
    <scope>NUCLEOTIDE SEQUENCE [LARGE SCALE GENOMIC DNA]</scope>
    <source>
        <strain evidence="2">JC23</strain>
    </source>
</reference>
<dbReference type="Pfam" id="PF11514">
    <property type="entry name" value="DUF3219"/>
    <property type="match status" value="1"/>
</dbReference>
<sequence>MVKEVYLNDRLFQLEHYQEETVNGLHKISIDFKVTSEEYHDVAILLYEGTFDVKVPERDLAFRGTIQHYSTSVTDLYKEGQVADYKLILMEVKPEK</sequence>
<dbReference type="InterPro" id="IPR023105">
    <property type="entry name" value="YkvR-like_sf"/>
</dbReference>
<dbReference type="RefSeq" id="WP_097150583.1">
    <property type="nucleotide sequence ID" value="NZ_OBQC01000013.1"/>
</dbReference>
<name>A0A285ULR2_9BACL</name>